<evidence type="ECO:0000313" key="3">
    <source>
        <dbReference type="Proteomes" id="UP000283269"/>
    </source>
</evidence>
<gene>
    <name evidence="2" type="ORF">CVT25_012029</name>
</gene>
<proteinExistence type="predicted"/>
<keyword evidence="3" id="KW-1185">Reference proteome</keyword>
<name>A0A409XFF4_PSICY</name>
<reference evidence="2 3" key="1">
    <citation type="journal article" date="2018" name="Evol. Lett.">
        <title>Horizontal gene cluster transfer increased hallucinogenic mushroom diversity.</title>
        <authorList>
            <person name="Reynolds H.T."/>
            <person name="Vijayakumar V."/>
            <person name="Gluck-Thaler E."/>
            <person name="Korotkin H.B."/>
            <person name="Matheny P.B."/>
            <person name="Slot J.C."/>
        </authorList>
    </citation>
    <scope>NUCLEOTIDE SEQUENCE [LARGE SCALE GENOMIC DNA]</scope>
    <source>
        <strain evidence="2 3">2631</strain>
    </source>
</reference>
<dbReference type="AlphaFoldDB" id="A0A409XFF4"/>
<protein>
    <submittedName>
        <fullName evidence="2">Uncharacterized protein</fullName>
    </submittedName>
</protein>
<feature type="compositionally biased region" description="Polar residues" evidence="1">
    <location>
        <begin position="159"/>
        <end position="168"/>
    </location>
</feature>
<feature type="compositionally biased region" description="Polar residues" evidence="1">
    <location>
        <begin position="140"/>
        <end position="150"/>
    </location>
</feature>
<dbReference type="STRING" id="93625.A0A409XFF4"/>
<accession>A0A409XFF4</accession>
<feature type="compositionally biased region" description="Polar residues" evidence="1">
    <location>
        <begin position="40"/>
        <end position="59"/>
    </location>
</feature>
<dbReference type="InParanoid" id="A0A409XFF4"/>
<evidence type="ECO:0000256" key="1">
    <source>
        <dbReference type="SAM" id="MobiDB-lite"/>
    </source>
</evidence>
<sequence length="216" mass="23687">MSGFKNSPYGKRLRASHREADEDSTPRRNRVNPIFGVGPASSSTPTLDSRPTTGDSSGPQMREYGDRFVPSKDSGDLRTSYHLMDEGGPSTPSKNRIIPSESDALKEQANSIFNSILHTEVTPPSPRRAISPTRPPVASGSGSNALPSTPTRRRLFAYNSPSHSNPATPTHRLDTPMDEAYSMSPIRAESRQLLESPRRKLQSVCKTPYRVLDAPE</sequence>
<dbReference type="OrthoDB" id="10263272at2759"/>
<comment type="caution">
    <text evidence="2">The sequence shown here is derived from an EMBL/GenBank/DDBJ whole genome shotgun (WGS) entry which is preliminary data.</text>
</comment>
<dbReference type="EMBL" id="NHYD01001867">
    <property type="protein sequence ID" value="PPQ89475.1"/>
    <property type="molecule type" value="Genomic_DNA"/>
</dbReference>
<feature type="region of interest" description="Disordered" evidence="1">
    <location>
        <begin position="118"/>
        <end position="177"/>
    </location>
</feature>
<feature type="compositionally biased region" description="Basic and acidic residues" evidence="1">
    <location>
        <begin position="63"/>
        <end position="76"/>
    </location>
</feature>
<feature type="compositionally biased region" description="Basic and acidic residues" evidence="1">
    <location>
        <begin position="16"/>
        <end position="26"/>
    </location>
</feature>
<feature type="non-terminal residue" evidence="2">
    <location>
        <position position="216"/>
    </location>
</feature>
<feature type="region of interest" description="Disordered" evidence="1">
    <location>
        <begin position="1"/>
        <end position="97"/>
    </location>
</feature>
<organism evidence="2 3">
    <name type="scientific">Psilocybe cyanescens</name>
    <dbReference type="NCBI Taxonomy" id="93625"/>
    <lineage>
        <taxon>Eukaryota</taxon>
        <taxon>Fungi</taxon>
        <taxon>Dikarya</taxon>
        <taxon>Basidiomycota</taxon>
        <taxon>Agaricomycotina</taxon>
        <taxon>Agaricomycetes</taxon>
        <taxon>Agaricomycetidae</taxon>
        <taxon>Agaricales</taxon>
        <taxon>Agaricineae</taxon>
        <taxon>Strophariaceae</taxon>
        <taxon>Psilocybe</taxon>
    </lineage>
</organism>
<evidence type="ECO:0000313" key="2">
    <source>
        <dbReference type="EMBL" id="PPQ89475.1"/>
    </source>
</evidence>
<dbReference type="Proteomes" id="UP000283269">
    <property type="component" value="Unassembled WGS sequence"/>
</dbReference>